<dbReference type="EMBL" id="MU858270">
    <property type="protein sequence ID" value="KAK4207842.1"/>
    <property type="molecule type" value="Genomic_DNA"/>
</dbReference>
<keyword evidence="2" id="KW-1185">Reference proteome</keyword>
<feature type="non-terminal residue" evidence="1">
    <location>
        <position position="202"/>
    </location>
</feature>
<proteinExistence type="predicted"/>
<gene>
    <name evidence="1" type="ORF">QBC37DRAFT_238740</name>
</gene>
<protein>
    <submittedName>
        <fullName evidence="1">Uncharacterized protein</fullName>
    </submittedName>
</protein>
<comment type="caution">
    <text evidence="1">The sequence shown here is derived from an EMBL/GenBank/DDBJ whole genome shotgun (WGS) entry which is preliminary data.</text>
</comment>
<evidence type="ECO:0000313" key="2">
    <source>
        <dbReference type="Proteomes" id="UP001301769"/>
    </source>
</evidence>
<organism evidence="1 2">
    <name type="scientific">Rhypophila decipiens</name>
    <dbReference type="NCBI Taxonomy" id="261697"/>
    <lineage>
        <taxon>Eukaryota</taxon>
        <taxon>Fungi</taxon>
        <taxon>Dikarya</taxon>
        <taxon>Ascomycota</taxon>
        <taxon>Pezizomycotina</taxon>
        <taxon>Sordariomycetes</taxon>
        <taxon>Sordariomycetidae</taxon>
        <taxon>Sordariales</taxon>
        <taxon>Naviculisporaceae</taxon>
        <taxon>Rhypophila</taxon>
    </lineage>
</organism>
<accession>A0AAN6Y0C2</accession>
<feature type="non-terminal residue" evidence="1">
    <location>
        <position position="1"/>
    </location>
</feature>
<name>A0AAN6Y0C2_9PEZI</name>
<sequence length="202" mass="22991">ILPFFYLPRVREIEIAVPNPKCGSPPFVSDMFPDRGPSPLVDMTSCPPPRPHNLRSLKVNRIREDYLKQLLGWMPHLQELDWTCDYGLRQNVPVFSSFIDLDAVCSALSRVQTSLTSLTIRTSSIWHVPGHIRHSPTLAGSLFRLQSFPSLKRLNLPIPLIFPWPALSTGDMAVPTYAWEYQLGNILPRSLEHLTLSDNFFL</sequence>
<dbReference type="Proteomes" id="UP001301769">
    <property type="component" value="Unassembled WGS sequence"/>
</dbReference>
<dbReference type="AlphaFoldDB" id="A0AAN6Y0C2"/>
<dbReference type="SUPFAM" id="SSF52047">
    <property type="entry name" value="RNI-like"/>
    <property type="match status" value="1"/>
</dbReference>
<reference evidence="1" key="1">
    <citation type="journal article" date="2023" name="Mol. Phylogenet. Evol.">
        <title>Genome-scale phylogeny and comparative genomics of the fungal order Sordariales.</title>
        <authorList>
            <person name="Hensen N."/>
            <person name="Bonometti L."/>
            <person name="Westerberg I."/>
            <person name="Brannstrom I.O."/>
            <person name="Guillou S."/>
            <person name="Cros-Aarteil S."/>
            <person name="Calhoun S."/>
            <person name="Haridas S."/>
            <person name="Kuo A."/>
            <person name="Mondo S."/>
            <person name="Pangilinan J."/>
            <person name="Riley R."/>
            <person name="LaButti K."/>
            <person name="Andreopoulos B."/>
            <person name="Lipzen A."/>
            <person name="Chen C."/>
            <person name="Yan M."/>
            <person name="Daum C."/>
            <person name="Ng V."/>
            <person name="Clum A."/>
            <person name="Steindorff A."/>
            <person name="Ohm R.A."/>
            <person name="Martin F."/>
            <person name="Silar P."/>
            <person name="Natvig D.O."/>
            <person name="Lalanne C."/>
            <person name="Gautier V."/>
            <person name="Ament-Velasquez S.L."/>
            <person name="Kruys A."/>
            <person name="Hutchinson M.I."/>
            <person name="Powell A.J."/>
            <person name="Barry K."/>
            <person name="Miller A.N."/>
            <person name="Grigoriev I.V."/>
            <person name="Debuchy R."/>
            <person name="Gladieux P."/>
            <person name="Hiltunen Thoren M."/>
            <person name="Johannesson H."/>
        </authorList>
    </citation>
    <scope>NUCLEOTIDE SEQUENCE</scope>
    <source>
        <strain evidence="1">PSN293</strain>
    </source>
</reference>
<reference evidence="1" key="2">
    <citation type="submission" date="2023-05" db="EMBL/GenBank/DDBJ databases">
        <authorList>
            <consortium name="Lawrence Berkeley National Laboratory"/>
            <person name="Steindorff A."/>
            <person name="Hensen N."/>
            <person name="Bonometti L."/>
            <person name="Westerberg I."/>
            <person name="Brannstrom I.O."/>
            <person name="Guillou S."/>
            <person name="Cros-Aarteil S."/>
            <person name="Calhoun S."/>
            <person name="Haridas S."/>
            <person name="Kuo A."/>
            <person name="Mondo S."/>
            <person name="Pangilinan J."/>
            <person name="Riley R."/>
            <person name="Labutti K."/>
            <person name="Andreopoulos B."/>
            <person name="Lipzen A."/>
            <person name="Chen C."/>
            <person name="Yanf M."/>
            <person name="Daum C."/>
            <person name="Ng V."/>
            <person name="Clum A."/>
            <person name="Ohm R."/>
            <person name="Martin F."/>
            <person name="Silar P."/>
            <person name="Natvig D."/>
            <person name="Lalanne C."/>
            <person name="Gautier V."/>
            <person name="Ament-Velasquez S.L."/>
            <person name="Kruys A."/>
            <person name="Hutchinson M.I."/>
            <person name="Powell A.J."/>
            <person name="Barry K."/>
            <person name="Miller A.N."/>
            <person name="Grigoriev I.V."/>
            <person name="Debuchy R."/>
            <person name="Gladieux P."/>
            <person name="Thoren M.H."/>
            <person name="Johannesson H."/>
        </authorList>
    </citation>
    <scope>NUCLEOTIDE SEQUENCE</scope>
    <source>
        <strain evidence="1">PSN293</strain>
    </source>
</reference>
<evidence type="ECO:0000313" key="1">
    <source>
        <dbReference type="EMBL" id="KAK4207842.1"/>
    </source>
</evidence>